<comment type="caution">
    <text evidence="2">The sequence shown here is derived from an EMBL/GenBank/DDBJ whole genome shotgun (WGS) entry which is preliminary data.</text>
</comment>
<feature type="compositionally biased region" description="Basic residues" evidence="1">
    <location>
        <begin position="74"/>
        <end position="94"/>
    </location>
</feature>
<dbReference type="EMBL" id="VXIT01000012">
    <property type="protein sequence ID" value="KAA6409108.1"/>
    <property type="molecule type" value="Genomic_DNA"/>
</dbReference>
<dbReference type="AlphaFoldDB" id="A0A5M8PJF5"/>
<protein>
    <submittedName>
        <fullName evidence="2">Uncharacterized protein</fullName>
    </submittedName>
</protein>
<feature type="compositionally biased region" description="Low complexity" evidence="1">
    <location>
        <begin position="33"/>
        <end position="46"/>
    </location>
</feature>
<organism evidence="2 3">
    <name type="scientific">Lasallia pustulata</name>
    <dbReference type="NCBI Taxonomy" id="136370"/>
    <lineage>
        <taxon>Eukaryota</taxon>
        <taxon>Fungi</taxon>
        <taxon>Dikarya</taxon>
        <taxon>Ascomycota</taxon>
        <taxon>Pezizomycotina</taxon>
        <taxon>Lecanoromycetes</taxon>
        <taxon>OSLEUM clade</taxon>
        <taxon>Umbilicariomycetidae</taxon>
        <taxon>Umbilicariales</taxon>
        <taxon>Umbilicariaceae</taxon>
        <taxon>Lasallia</taxon>
    </lineage>
</organism>
<gene>
    <name evidence="2" type="ORF">FRX48_07452</name>
</gene>
<feature type="region of interest" description="Disordered" evidence="1">
    <location>
        <begin position="22"/>
        <end position="46"/>
    </location>
</feature>
<dbReference type="Proteomes" id="UP000324767">
    <property type="component" value="Unassembled WGS sequence"/>
</dbReference>
<name>A0A5M8PJF5_9LECA</name>
<evidence type="ECO:0000313" key="2">
    <source>
        <dbReference type="EMBL" id="KAA6409108.1"/>
    </source>
</evidence>
<reference evidence="2 3" key="1">
    <citation type="submission" date="2019-09" db="EMBL/GenBank/DDBJ databases">
        <title>The hologenome of the rock-dwelling lichen Lasallia pustulata.</title>
        <authorList>
            <person name="Greshake Tzovaras B."/>
            <person name="Segers F."/>
            <person name="Bicker A."/>
            <person name="Dal Grande F."/>
            <person name="Otte J."/>
            <person name="Hankeln T."/>
            <person name="Schmitt I."/>
            <person name="Ebersberger I."/>
        </authorList>
    </citation>
    <scope>NUCLEOTIDE SEQUENCE [LARGE SCALE GENOMIC DNA]</scope>
    <source>
        <strain evidence="2">A1-1</strain>
    </source>
</reference>
<feature type="region of interest" description="Disordered" evidence="1">
    <location>
        <begin position="63"/>
        <end position="101"/>
    </location>
</feature>
<accession>A0A5M8PJF5</accession>
<evidence type="ECO:0000313" key="3">
    <source>
        <dbReference type="Proteomes" id="UP000324767"/>
    </source>
</evidence>
<sequence length="101" mass="11336">MPPPKPSATKSFVVKAYLQTSRSLQRERNQPSTPLVLPLLTAPPQLPITTPLPTFLTRTTPAPTLLNSIQPPHVFHHHPTLRQHHHPSQKRARPPNHPPQS</sequence>
<evidence type="ECO:0000256" key="1">
    <source>
        <dbReference type="SAM" id="MobiDB-lite"/>
    </source>
</evidence>
<proteinExistence type="predicted"/>